<evidence type="ECO:0000313" key="13">
    <source>
        <dbReference type="Proteomes" id="UP000217785"/>
    </source>
</evidence>
<dbReference type="InterPro" id="IPR036837">
    <property type="entry name" value="Cation_efflux_CTD_sf"/>
</dbReference>
<feature type="transmembrane region" description="Helical" evidence="9">
    <location>
        <begin position="106"/>
        <end position="129"/>
    </location>
</feature>
<evidence type="ECO:0000256" key="6">
    <source>
        <dbReference type="ARBA" id="ARBA00023065"/>
    </source>
</evidence>
<reference evidence="13" key="1">
    <citation type="submission" date="2017-07" db="EMBL/GenBank/DDBJ databases">
        <title>Draft genome sequence of Effusibacillus lacus strain skLN1.</title>
        <authorList>
            <person name="Watanabe M."/>
            <person name="Kojima H."/>
            <person name="Fukui M."/>
        </authorList>
    </citation>
    <scope>NUCLEOTIDE SEQUENCE [LARGE SCALE GENOMIC DNA]</scope>
    <source>
        <strain evidence="13">skLN1</strain>
    </source>
</reference>
<protein>
    <submittedName>
        <fullName evidence="12">Zinc transporter ZitB</fullName>
    </submittedName>
</protein>
<feature type="transmembrane region" description="Helical" evidence="9">
    <location>
        <begin position="211"/>
        <end position="228"/>
    </location>
</feature>
<evidence type="ECO:0000259" key="10">
    <source>
        <dbReference type="Pfam" id="PF01545"/>
    </source>
</evidence>
<feature type="transmembrane region" description="Helical" evidence="9">
    <location>
        <begin position="43"/>
        <end position="63"/>
    </location>
</feature>
<dbReference type="AlphaFoldDB" id="A0A292YE65"/>
<dbReference type="GO" id="GO:0005886">
    <property type="term" value="C:plasma membrane"/>
    <property type="evidence" value="ECO:0007669"/>
    <property type="project" value="TreeGrafter"/>
</dbReference>
<dbReference type="InterPro" id="IPR058533">
    <property type="entry name" value="Cation_efflux_TM"/>
</dbReference>
<keyword evidence="7 9" id="KW-0472">Membrane</keyword>
<feature type="transmembrane region" description="Helical" evidence="9">
    <location>
        <begin position="75"/>
        <end position="94"/>
    </location>
</feature>
<evidence type="ECO:0000256" key="3">
    <source>
        <dbReference type="ARBA" id="ARBA00022448"/>
    </source>
</evidence>
<evidence type="ECO:0000256" key="7">
    <source>
        <dbReference type="ARBA" id="ARBA00023136"/>
    </source>
</evidence>
<dbReference type="InterPro" id="IPR027470">
    <property type="entry name" value="Cation_efflux_CTD"/>
</dbReference>
<dbReference type="NCBIfam" id="TIGR01297">
    <property type="entry name" value="CDF"/>
    <property type="match status" value="1"/>
</dbReference>
<keyword evidence="13" id="KW-1185">Reference proteome</keyword>
<evidence type="ECO:0000256" key="1">
    <source>
        <dbReference type="ARBA" id="ARBA00004141"/>
    </source>
</evidence>
<feature type="domain" description="Cation efflux protein cytoplasmic" evidence="11">
    <location>
        <begin position="240"/>
        <end position="314"/>
    </location>
</feature>
<comment type="caution">
    <text evidence="12">The sequence shown here is derived from an EMBL/GenBank/DDBJ whole genome shotgun (WGS) entry which is preliminary data.</text>
</comment>
<evidence type="ECO:0000259" key="11">
    <source>
        <dbReference type="Pfam" id="PF16916"/>
    </source>
</evidence>
<dbReference type="GO" id="GO:0005385">
    <property type="term" value="F:zinc ion transmembrane transporter activity"/>
    <property type="evidence" value="ECO:0007669"/>
    <property type="project" value="TreeGrafter"/>
</dbReference>
<evidence type="ECO:0000256" key="4">
    <source>
        <dbReference type="ARBA" id="ARBA00022692"/>
    </source>
</evidence>
<feature type="domain" description="Cation efflux protein transmembrane" evidence="10">
    <location>
        <begin position="43"/>
        <end position="236"/>
    </location>
</feature>
<evidence type="ECO:0000256" key="5">
    <source>
        <dbReference type="ARBA" id="ARBA00022989"/>
    </source>
</evidence>
<dbReference type="Pfam" id="PF16916">
    <property type="entry name" value="ZT_dimer"/>
    <property type="match status" value="1"/>
</dbReference>
<organism evidence="12 13">
    <name type="scientific">Effusibacillus lacus</name>
    <dbReference type="NCBI Taxonomy" id="1348429"/>
    <lineage>
        <taxon>Bacteria</taxon>
        <taxon>Bacillati</taxon>
        <taxon>Bacillota</taxon>
        <taxon>Bacilli</taxon>
        <taxon>Bacillales</taxon>
        <taxon>Alicyclobacillaceae</taxon>
        <taxon>Effusibacillus</taxon>
    </lineage>
</organism>
<feature type="compositionally biased region" description="Basic residues" evidence="8">
    <location>
        <begin position="22"/>
        <end position="35"/>
    </location>
</feature>
<keyword evidence="5 9" id="KW-1133">Transmembrane helix</keyword>
<keyword evidence="6" id="KW-0406">Ion transport</keyword>
<dbReference type="InterPro" id="IPR002524">
    <property type="entry name" value="Cation_efflux"/>
</dbReference>
<gene>
    <name evidence="12" type="ORF">EFBL_2808</name>
</gene>
<proteinExistence type="inferred from homology"/>
<dbReference type="InterPro" id="IPR050681">
    <property type="entry name" value="CDF/SLC30A"/>
</dbReference>
<sequence>MLRLHEDRHDHDHHNDHEHGHDHHHHHHGFGHHRHGGDDKRSLTIALTITSIILVAEVIGGFITNSLALLSDAAHMFSDVAALGLSLLALWFAAKPATMERTFGFYRAEVLAALLNGITLIVVSLFIFWEAYERFLHPPQVQSGLMITVATIGLAANLVSAWVLSRGDRHHHNLNVRGAFLHVLGDALGSAGAIAAGVIMLVTGWYYADPIISVMIGLLVLISSYRLLRDTVHVLLEGTPTHIDLRKVKQTMSCVAGVQQVHDLHVWTVSSGFISMSGHVVIDKERDSQAVLHELGAVLREKFGLAHTTIQIETENLHPEKDHCTHC</sequence>
<dbReference type="SUPFAM" id="SSF161111">
    <property type="entry name" value="Cation efflux protein transmembrane domain-like"/>
    <property type="match status" value="1"/>
</dbReference>
<feature type="compositionally biased region" description="Basic and acidic residues" evidence="8">
    <location>
        <begin position="1"/>
        <end position="21"/>
    </location>
</feature>
<dbReference type="Pfam" id="PF01545">
    <property type="entry name" value="Cation_efflux"/>
    <property type="match status" value="1"/>
</dbReference>
<feature type="region of interest" description="Disordered" evidence="8">
    <location>
        <begin position="1"/>
        <end position="36"/>
    </location>
</feature>
<accession>A0A292YE65</accession>
<name>A0A292YE65_9BACL</name>
<dbReference type="EMBL" id="BDUF01000086">
    <property type="protein sequence ID" value="GAX91142.1"/>
    <property type="molecule type" value="Genomic_DNA"/>
</dbReference>
<dbReference type="PANTHER" id="PTHR11562:SF17">
    <property type="entry name" value="RE54080P-RELATED"/>
    <property type="match status" value="1"/>
</dbReference>
<evidence type="ECO:0000313" key="12">
    <source>
        <dbReference type="EMBL" id="GAX91142.1"/>
    </source>
</evidence>
<comment type="subcellular location">
    <subcellularLocation>
        <location evidence="1">Membrane</location>
        <topology evidence="1">Multi-pass membrane protein</topology>
    </subcellularLocation>
</comment>
<keyword evidence="4 9" id="KW-0812">Transmembrane</keyword>
<keyword evidence="3" id="KW-0813">Transport</keyword>
<evidence type="ECO:0000256" key="9">
    <source>
        <dbReference type="SAM" id="Phobius"/>
    </source>
</evidence>
<evidence type="ECO:0000256" key="2">
    <source>
        <dbReference type="ARBA" id="ARBA00008873"/>
    </source>
</evidence>
<feature type="transmembrane region" description="Helical" evidence="9">
    <location>
        <begin position="141"/>
        <end position="164"/>
    </location>
</feature>
<dbReference type="PANTHER" id="PTHR11562">
    <property type="entry name" value="CATION EFFLUX PROTEIN/ ZINC TRANSPORTER"/>
    <property type="match status" value="1"/>
</dbReference>
<feature type="transmembrane region" description="Helical" evidence="9">
    <location>
        <begin position="184"/>
        <end position="205"/>
    </location>
</feature>
<dbReference type="Proteomes" id="UP000217785">
    <property type="component" value="Unassembled WGS sequence"/>
</dbReference>
<comment type="similarity">
    <text evidence="2">Belongs to the cation diffusion facilitator (CDF) transporter (TC 2.A.4) family. SLC30A subfamily.</text>
</comment>
<dbReference type="InterPro" id="IPR027469">
    <property type="entry name" value="Cation_efflux_TMD_sf"/>
</dbReference>
<dbReference type="SUPFAM" id="SSF160240">
    <property type="entry name" value="Cation efflux protein cytoplasmic domain-like"/>
    <property type="match status" value="1"/>
</dbReference>
<evidence type="ECO:0000256" key="8">
    <source>
        <dbReference type="SAM" id="MobiDB-lite"/>
    </source>
</evidence>
<dbReference type="Gene3D" id="1.20.1510.10">
    <property type="entry name" value="Cation efflux protein transmembrane domain"/>
    <property type="match status" value="1"/>
</dbReference>